<sequence>MVKVPVADAATTAPVSGATDDAAAKTARGLVVDAALMRAVLLKAAELGFVQELPTIIQAPPTGATI</sequence>
<gene>
    <name evidence="2" type="ORF">SPRG_20860</name>
</gene>
<accession>A0A067C5N0</accession>
<evidence type="ECO:0000313" key="2">
    <source>
        <dbReference type="EMBL" id="KDO24455.1"/>
    </source>
</evidence>
<dbReference type="KEGG" id="spar:SPRG_20860"/>
<feature type="region of interest" description="Disordered" evidence="1">
    <location>
        <begin position="1"/>
        <end position="21"/>
    </location>
</feature>
<feature type="compositionally biased region" description="Low complexity" evidence="1">
    <location>
        <begin position="1"/>
        <end position="15"/>
    </location>
</feature>
<dbReference type="GeneID" id="24141861"/>
<organism evidence="2 3">
    <name type="scientific">Saprolegnia parasitica (strain CBS 223.65)</name>
    <dbReference type="NCBI Taxonomy" id="695850"/>
    <lineage>
        <taxon>Eukaryota</taxon>
        <taxon>Sar</taxon>
        <taxon>Stramenopiles</taxon>
        <taxon>Oomycota</taxon>
        <taxon>Saprolegniomycetes</taxon>
        <taxon>Saprolegniales</taxon>
        <taxon>Saprolegniaceae</taxon>
        <taxon>Saprolegnia</taxon>
    </lineage>
</organism>
<dbReference type="EMBL" id="KK583242">
    <property type="protein sequence ID" value="KDO24455.1"/>
    <property type="molecule type" value="Genomic_DNA"/>
</dbReference>
<name>A0A067C5N0_SAPPC</name>
<evidence type="ECO:0000313" key="3">
    <source>
        <dbReference type="Proteomes" id="UP000030745"/>
    </source>
</evidence>
<proteinExistence type="predicted"/>
<evidence type="ECO:0000256" key="1">
    <source>
        <dbReference type="SAM" id="MobiDB-lite"/>
    </source>
</evidence>
<dbReference type="OrthoDB" id="10585251at2759"/>
<dbReference type="AlphaFoldDB" id="A0A067C5N0"/>
<reference evidence="2 3" key="1">
    <citation type="journal article" date="2013" name="PLoS Genet.">
        <title>Distinctive expansion of potential virulence genes in the genome of the oomycete fish pathogen Saprolegnia parasitica.</title>
        <authorList>
            <person name="Jiang R.H."/>
            <person name="de Bruijn I."/>
            <person name="Haas B.J."/>
            <person name="Belmonte R."/>
            <person name="Lobach L."/>
            <person name="Christie J."/>
            <person name="van den Ackerveken G."/>
            <person name="Bottin A."/>
            <person name="Bulone V."/>
            <person name="Diaz-Moreno S.M."/>
            <person name="Dumas B."/>
            <person name="Fan L."/>
            <person name="Gaulin E."/>
            <person name="Govers F."/>
            <person name="Grenville-Briggs L.J."/>
            <person name="Horner N.R."/>
            <person name="Levin J.Z."/>
            <person name="Mammella M."/>
            <person name="Meijer H.J."/>
            <person name="Morris P."/>
            <person name="Nusbaum C."/>
            <person name="Oome S."/>
            <person name="Phillips A.J."/>
            <person name="van Rooyen D."/>
            <person name="Rzeszutek E."/>
            <person name="Saraiva M."/>
            <person name="Secombes C.J."/>
            <person name="Seidl M.F."/>
            <person name="Snel B."/>
            <person name="Stassen J.H."/>
            <person name="Sykes S."/>
            <person name="Tripathy S."/>
            <person name="van den Berg H."/>
            <person name="Vega-Arreguin J.C."/>
            <person name="Wawra S."/>
            <person name="Young S.K."/>
            <person name="Zeng Q."/>
            <person name="Dieguez-Uribeondo J."/>
            <person name="Russ C."/>
            <person name="Tyler B.M."/>
            <person name="van West P."/>
        </authorList>
    </citation>
    <scope>NUCLEOTIDE SEQUENCE [LARGE SCALE GENOMIC DNA]</scope>
    <source>
        <strain evidence="2 3">CBS 223.65</strain>
    </source>
</reference>
<protein>
    <submittedName>
        <fullName evidence="2">Uncharacterized protein</fullName>
    </submittedName>
</protein>
<dbReference type="RefSeq" id="XP_012204891.1">
    <property type="nucleotide sequence ID" value="XM_012349501.1"/>
</dbReference>
<dbReference type="Proteomes" id="UP000030745">
    <property type="component" value="Unassembled WGS sequence"/>
</dbReference>
<keyword evidence="3" id="KW-1185">Reference proteome</keyword>
<dbReference type="VEuPathDB" id="FungiDB:SPRG_20860"/>